<sequence length="249" mass="27492">MAGTKRTRAAPVDHAAALEGESGGSTDQGIYRAIADAIFEQRLPSGTKLPEDNLGEIFSVSRTVVRKALFRLASEKLVDIRPNRGAMVASPSVEEAREVFAARRVIEAASVEAAVPRMTPEHRDRLARLVDKDHAAHQDSARRNWIRYSGAFHLEIADIAGNQVLKSFLKELIGRTSLIIGLYEPMQRTACTHDEHAELLDILTGSDVEAAVTAMVDHLRACEQRLGLEQRNREIDLREIFSTDLDSTA</sequence>
<evidence type="ECO:0000256" key="1">
    <source>
        <dbReference type="ARBA" id="ARBA00023015"/>
    </source>
</evidence>
<feature type="region of interest" description="Disordered" evidence="4">
    <location>
        <begin position="1"/>
        <end position="23"/>
    </location>
</feature>
<dbReference type="AlphaFoldDB" id="A0A423PL05"/>
<dbReference type="SMART" id="SM00895">
    <property type="entry name" value="FCD"/>
    <property type="match status" value="1"/>
</dbReference>
<evidence type="ECO:0000313" key="6">
    <source>
        <dbReference type="EMBL" id="ROO26294.1"/>
    </source>
</evidence>
<reference evidence="6 7" key="1">
    <citation type="submission" date="2013-10" db="EMBL/GenBank/DDBJ databases">
        <title>Salinisphaera orenii MK-B5 Genome Sequencing.</title>
        <authorList>
            <person name="Lai Q."/>
            <person name="Li C."/>
            <person name="Shao Z."/>
        </authorList>
    </citation>
    <scope>NUCLEOTIDE SEQUENCE [LARGE SCALE GENOMIC DNA]</scope>
    <source>
        <strain evidence="6 7">MK-B5</strain>
    </source>
</reference>
<dbReference type="InterPro" id="IPR011711">
    <property type="entry name" value="GntR_C"/>
</dbReference>
<dbReference type="InterPro" id="IPR036388">
    <property type="entry name" value="WH-like_DNA-bd_sf"/>
</dbReference>
<dbReference type="InterPro" id="IPR008920">
    <property type="entry name" value="TF_FadR/GntR_C"/>
</dbReference>
<evidence type="ECO:0000313" key="7">
    <source>
        <dbReference type="Proteomes" id="UP000283993"/>
    </source>
</evidence>
<keyword evidence="1" id="KW-0805">Transcription regulation</keyword>
<keyword evidence="3" id="KW-0804">Transcription</keyword>
<dbReference type="Pfam" id="PF00392">
    <property type="entry name" value="GntR"/>
    <property type="match status" value="1"/>
</dbReference>
<proteinExistence type="predicted"/>
<evidence type="ECO:0000256" key="3">
    <source>
        <dbReference type="ARBA" id="ARBA00023163"/>
    </source>
</evidence>
<keyword evidence="7" id="KW-1185">Reference proteome</keyword>
<dbReference type="RefSeq" id="WP_123591745.1">
    <property type="nucleotide sequence ID" value="NZ_AYKH01000023.1"/>
</dbReference>
<dbReference type="Gene3D" id="1.10.10.10">
    <property type="entry name" value="Winged helix-like DNA-binding domain superfamily/Winged helix DNA-binding domain"/>
    <property type="match status" value="1"/>
</dbReference>
<accession>A0A423PL05</accession>
<feature type="domain" description="HTH gntR-type" evidence="5">
    <location>
        <begin position="24"/>
        <end position="91"/>
    </location>
</feature>
<dbReference type="Proteomes" id="UP000283993">
    <property type="component" value="Unassembled WGS sequence"/>
</dbReference>
<dbReference type="InterPro" id="IPR036390">
    <property type="entry name" value="WH_DNA-bd_sf"/>
</dbReference>
<dbReference type="Gene3D" id="1.20.120.530">
    <property type="entry name" value="GntR ligand-binding domain-like"/>
    <property type="match status" value="1"/>
</dbReference>
<dbReference type="Pfam" id="PF07729">
    <property type="entry name" value="FCD"/>
    <property type="match status" value="1"/>
</dbReference>
<dbReference type="GO" id="GO:0003700">
    <property type="term" value="F:DNA-binding transcription factor activity"/>
    <property type="evidence" value="ECO:0007669"/>
    <property type="project" value="InterPro"/>
</dbReference>
<evidence type="ECO:0000256" key="4">
    <source>
        <dbReference type="SAM" id="MobiDB-lite"/>
    </source>
</evidence>
<evidence type="ECO:0000259" key="5">
    <source>
        <dbReference type="PROSITE" id="PS50949"/>
    </source>
</evidence>
<comment type="caution">
    <text evidence="6">The sequence shown here is derived from an EMBL/GenBank/DDBJ whole genome shotgun (WGS) entry which is preliminary data.</text>
</comment>
<evidence type="ECO:0000256" key="2">
    <source>
        <dbReference type="ARBA" id="ARBA00023125"/>
    </source>
</evidence>
<protein>
    <submittedName>
        <fullName evidence="6">GntR family transcriptional regulator</fullName>
    </submittedName>
</protein>
<name>A0A423PL05_9GAMM</name>
<dbReference type="SMART" id="SM00345">
    <property type="entry name" value="HTH_GNTR"/>
    <property type="match status" value="1"/>
</dbReference>
<keyword evidence="2" id="KW-0238">DNA-binding</keyword>
<dbReference type="CDD" id="cd07377">
    <property type="entry name" value="WHTH_GntR"/>
    <property type="match status" value="1"/>
</dbReference>
<dbReference type="PANTHER" id="PTHR43537:SF53">
    <property type="entry name" value="HTH-TYPE TRANSCRIPTIONAL REPRESSOR NANR"/>
    <property type="match status" value="1"/>
</dbReference>
<organism evidence="6 7">
    <name type="scientific">Salinisphaera orenii MK-B5</name>
    <dbReference type="NCBI Taxonomy" id="856730"/>
    <lineage>
        <taxon>Bacteria</taxon>
        <taxon>Pseudomonadati</taxon>
        <taxon>Pseudomonadota</taxon>
        <taxon>Gammaproteobacteria</taxon>
        <taxon>Salinisphaerales</taxon>
        <taxon>Salinisphaeraceae</taxon>
        <taxon>Salinisphaera</taxon>
    </lineage>
</organism>
<dbReference type="EMBL" id="AYKH01000023">
    <property type="protein sequence ID" value="ROO26294.1"/>
    <property type="molecule type" value="Genomic_DNA"/>
</dbReference>
<dbReference type="SUPFAM" id="SSF48008">
    <property type="entry name" value="GntR ligand-binding domain-like"/>
    <property type="match status" value="1"/>
</dbReference>
<dbReference type="PROSITE" id="PS50949">
    <property type="entry name" value="HTH_GNTR"/>
    <property type="match status" value="1"/>
</dbReference>
<dbReference type="SUPFAM" id="SSF46785">
    <property type="entry name" value="Winged helix' DNA-binding domain"/>
    <property type="match status" value="1"/>
</dbReference>
<dbReference type="InterPro" id="IPR000524">
    <property type="entry name" value="Tscrpt_reg_HTH_GntR"/>
</dbReference>
<gene>
    <name evidence="6" type="ORF">SAOR_11425</name>
</gene>
<dbReference type="PANTHER" id="PTHR43537">
    <property type="entry name" value="TRANSCRIPTIONAL REGULATOR, GNTR FAMILY"/>
    <property type="match status" value="1"/>
</dbReference>
<dbReference type="GO" id="GO:0003677">
    <property type="term" value="F:DNA binding"/>
    <property type="evidence" value="ECO:0007669"/>
    <property type="project" value="UniProtKB-KW"/>
</dbReference>